<evidence type="ECO:0000313" key="3">
    <source>
        <dbReference type="Proteomes" id="UP000791440"/>
    </source>
</evidence>
<gene>
    <name evidence="2" type="ORF">O3G_MSEX008678</name>
</gene>
<keyword evidence="1" id="KW-0732">Signal</keyword>
<dbReference type="Proteomes" id="UP000791440">
    <property type="component" value="Unassembled WGS sequence"/>
</dbReference>
<reference evidence="2" key="1">
    <citation type="journal article" date="2016" name="Insect Biochem. Mol. Biol.">
        <title>Multifaceted biological insights from a draft genome sequence of the tobacco hornworm moth, Manduca sexta.</title>
        <authorList>
            <person name="Kanost M.R."/>
            <person name="Arrese E.L."/>
            <person name="Cao X."/>
            <person name="Chen Y.R."/>
            <person name="Chellapilla S."/>
            <person name="Goldsmith M.R."/>
            <person name="Grosse-Wilde E."/>
            <person name="Heckel D.G."/>
            <person name="Herndon N."/>
            <person name="Jiang H."/>
            <person name="Papanicolaou A."/>
            <person name="Qu J."/>
            <person name="Soulages J.L."/>
            <person name="Vogel H."/>
            <person name="Walters J."/>
            <person name="Waterhouse R.M."/>
            <person name="Ahn S.J."/>
            <person name="Almeida F.C."/>
            <person name="An C."/>
            <person name="Aqrawi P."/>
            <person name="Bretschneider A."/>
            <person name="Bryant W.B."/>
            <person name="Bucks S."/>
            <person name="Chao H."/>
            <person name="Chevignon G."/>
            <person name="Christen J.M."/>
            <person name="Clarke D.F."/>
            <person name="Dittmer N.T."/>
            <person name="Ferguson L.C.F."/>
            <person name="Garavelou S."/>
            <person name="Gordon K.H.J."/>
            <person name="Gunaratna R.T."/>
            <person name="Han Y."/>
            <person name="Hauser F."/>
            <person name="He Y."/>
            <person name="Heidel-Fischer H."/>
            <person name="Hirsh A."/>
            <person name="Hu Y."/>
            <person name="Jiang H."/>
            <person name="Kalra D."/>
            <person name="Klinner C."/>
            <person name="Konig C."/>
            <person name="Kovar C."/>
            <person name="Kroll A.R."/>
            <person name="Kuwar S.S."/>
            <person name="Lee S.L."/>
            <person name="Lehman R."/>
            <person name="Li K."/>
            <person name="Li Z."/>
            <person name="Liang H."/>
            <person name="Lovelace S."/>
            <person name="Lu Z."/>
            <person name="Mansfield J.H."/>
            <person name="McCulloch K.J."/>
            <person name="Mathew T."/>
            <person name="Morton B."/>
            <person name="Muzny D.M."/>
            <person name="Neunemann D."/>
            <person name="Ongeri F."/>
            <person name="Pauchet Y."/>
            <person name="Pu L.L."/>
            <person name="Pyrousis I."/>
            <person name="Rao X.J."/>
            <person name="Redding A."/>
            <person name="Roesel C."/>
            <person name="Sanchez-Gracia A."/>
            <person name="Schaack S."/>
            <person name="Shukla A."/>
            <person name="Tetreau G."/>
            <person name="Wang Y."/>
            <person name="Xiong G.H."/>
            <person name="Traut W."/>
            <person name="Walsh T.K."/>
            <person name="Worley K.C."/>
            <person name="Wu D."/>
            <person name="Wu W."/>
            <person name="Wu Y.Q."/>
            <person name="Zhang X."/>
            <person name="Zou Z."/>
            <person name="Zucker H."/>
            <person name="Briscoe A.D."/>
            <person name="Burmester T."/>
            <person name="Clem R.J."/>
            <person name="Feyereisen R."/>
            <person name="Grimmelikhuijzen C.J.P."/>
            <person name="Hamodrakas S.J."/>
            <person name="Hansson B.S."/>
            <person name="Huguet E."/>
            <person name="Jermiin L.S."/>
            <person name="Lan Q."/>
            <person name="Lehman H.K."/>
            <person name="Lorenzen M."/>
            <person name="Merzendorfer H."/>
            <person name="Michalopoulos I."/>
            <person name="Morton D.B."/>
            <person name="Muthukrishnan S."/>
            <person name="Oakeshott J.G."/>
            <person name="Palmer W."/>
            <person name="Park Y."/>
            <person name="Passarelli A.L."/>
            <person name="Rozas J."/>
            <person name="Schwartz L.M."/>
            <person name="Smith W."/>
            <person name="Southgate A."/>
            <person name="Vilcinskas A."/>
            <person name="Vogt R."/>
            <person name="Wang P."/>
            <person name="Werren J."/>
            <person name="Yu X.Q."/>
            <person name="Zhou J.J."/>
            <person name="Brown S.J."/>
            <person name="Scherer S.E."/>
            <person name="Richards S."/>
            <person name="Blissard G.W."/>
        </authorList>
    </citation>
    <scope>NUCLEOTIDE SEQUENCE</scope>
</reference>
<evidence type="ECO:0000313" key="2">
    <source>
        <dbReference type="EMBL" id="KAG6454424.1"/>
    </source>
</evidence>
<feature type="signal peptide" evidence="1">
    <location>
        <begin position="1"/>
        <end position="23"/>
    </location>
</feature>
<protein>
    <submittedName>
        <fullName evidence="2">Uncharacterized protein</fullName>
    </submittedName>
</protein>
<keyword evidence="3" id="KW-1185">Reference proteome</keyword>
<comment type="caution">
    <text evidence="2">The sequence shown here is derived from an EMBL/GenBank/DDBJ whole genome shotgun (WGS) entry which is preliminary data.</text>
</comment>
<dbReference type="AlphaFoldDB" id="A0A921ZAX0"/>
<feature type="chain" id="PRO_5036996651" evidence="1">
    <location>
        <begin position="24"/>
        <end position="75"/>
    </location>
</feature>
<sequence>MIQKAVIVLIVVITLDAVVPVDSAEVRSKRQTWQSLVDSIKDFGNKVVSSAESAGSSIKSFFNKTGRWIQRNMGY</sequence>
<dbReference type="EMBL" id="JH668466">
    <property type="protein sequence ID" value="KAG6454424.1"/>
    <property type="molecule type" value="Genomic_DNA"/>
</dbReference>
<name>A0A921ZAX0_MANSE</name>
<accession>A0A921ZAX0</accession>
<organism evidence="2 3">
    <name type="scientific">Manduca sexta</name>
    <name type="common">Tobacco hawkmoth</name>
    <name type="synonym">Tobacco hornworm</name>
    <dbReference type="NCBI Taxonomy" id="7130"/>
    <lineage>
        <taxon>Eukaryota</taxon>
        <taxon>Metazoa</taxon>
        <taxon>Ecdysozoa</taxon>
        <taxon>Arthropoda</taxon>
        <taxon>Hexapoda</taxon>
        <taxon>Insecta</taxon>
        <taxon>Pterygota</taxon>
        <taxon>Neoptera</taxon>
        <taxon>Endopterygota</taxon>
        <taxon>Lepidoptera</taxon>
        <taxon>Glossata</taxon>
        <taxon>Ditrysia</taxon>
        <taxon>Bombycoidea</taxon>
        <taxon>Sphingidae</taxon>
        <taxon>Sphinginae</taxon>
        <taxon>Sphingini</taxon>
        <taxon>Manduca</taxon>
    </lineage>
</organism>
<reference evidence="2" key="2">
    <citation type="submission" date="2020-12" db="EMBL/GenBank/DDBJ databases">
        <authorList>
            <person name="Kanost M."/>
        </authorList>
    </citation>
    <scope>NUCLEOTIDE SEQUENCE</scope>
</reference>
<proteinExistence type="predicted"/>
<evidence type="ECO:0000256" key="1">
    <source>
        <dbReference type="SAM" id="SignalP"/>
    </source>
</evidence>